<evidence type="ECO:0000256" key="7">
    <source>
        <dbReference type="RuleBase" id="RU364083"/>
    </source>
</evidence>
<dbReference type="Gene3D" id="3.40.50.300">
    <property type="entry name" value="P-loop containing nucleotide triphosphate hydrolases"/>
    <property type="match status" value="1"/>
</dbReference>
<protein>
    <recommendedName>
        <fullName evidence="7">Spermidine/putrescine import ATP-binding protein PotA</fullName>
        <ecNumber evidence="7">7.6.2.11</ecNumber>
    </recommendedName>
</protein>
<keyword evidence="5 7" id="KW-1278">Translocase</keyword>
<dbReference type="EC" id="7.6.2.11" evidence="7"/>
<evidence type="ECO:0000256" key="6">
    <source>
        <dbReference type="ARBA" id="ARBA00023136"/>
    </source>
</evidence>
<proteinExistence type="inferred from homology"/>
<evidence type="ECO:0000256" key="2">
    <source>
        <dbReference type="ARBA" id="ARBA00022475"/>
    </source>
</evidence>
<keyword evidence="4 7" id="KW-0067">ATP-binding</keyword>
<keyword evidence="6 7" id="KW-0472">Membrane</keyword>
<dbReference type="InterPro" id="IPR050093">
    <property type="entry name" value="ABC_SmlMolc_Importer"/>
</dbReference>
<dbReference type="InterPro" id="IPR027417">
    <property type="entry name" value="P-loop_NTPase"/>
</dbReference>
<dbReference type="PANTHER" id="PTHR42781">
    <property type="entry name" value="SPERMIDINE/PUTRESCINE IMPORT ATP-BINDING PROTEIN POTA"/>
    <property type="match status" value="1"/>
</dbReference>
<dbReference type="InterPro" id="IPR003593">
    <property type="entry name" value="AAA+_ATPase"/>
</dbReference>
<dbReference type="Gene3D" id="2.40.50.100">
    <property type="match status" value="1"/>
</dbReference>
<dbReference type="InterPro" id="IPR008995">
    <property type="entry name" value="Mo/tungstate-bd_C_term_dom"/>
</dbReference>
<dbReference type="CDD" id="cd03300">
    <property type="entry name" value="ABC_PotA_N"/>
    <property type="match status" value="1"/>
</dbReference>
<keyword evidence="3 7" id="KW-0547">Nucleotide-binding</keyword>
<dbReference type="NCBIfam" id="TIGR01187">
    <property type="entry name" value="potA"/>
    <property type="match status" value="1"/>
</dbReference>
<dbReference type="InterPro" id="IPR005893">
    <property type="entry name" value="PotA-like"/>
</dbReference>
<comment type="caution">
    <text evidence="9">The sequence shown here is derived from an EMBL/GenBank/DDBJ whole genome shotgun (WGS) entry which is preliminary data.</text>
</comment>
<dbReference type="PANTHER" id="PTHR42781:SF4">
    <property type="entry name" value="SPERMIDINE_PUTRESCINE IMPORT ATP-BINDING PROTEIN POTA"/>
    <property type="match status" value="1"/>
</dbReference>
<evidence type="ECO:0000256" key="4">
    <source>
        <dbReference type="ARBA" id="ARBA00022840"/>
    </source>
</evidence>
<feature type="domain" description="ABC transporter" evidence="8">
    <location>
        <begin position="15"/>
        <end position="245"/>
    </location>
</feature>
<evidence type="ECO:0000313" key="9">
    <source>
        <dbReference type="EMBL" id="MST33783.1"/>
    </source>
</evidence>
<keyword evidence="1 7" id="KW-0813">Transport</keyword>
<keyword evidence="10" id="KW-1185">Reference proteome</keyword>
<gene>
    <name evidence="7 9" type="primary">potA</name>
    <name evidence="9" type="ORF">GHK86_13785</name>
</gene>
<dbReference type="PROSITE" id="PS00211">
    <property type="entry name" value="ABC_TRANSPORTER_1"/>
    <property type="match status" value="1"/>
</dbReference>
<reference evidence="9 10" key="1">
    <citation type="submission" date="2019-11" db="EMBL/GenBank/DDBJ databases">
        <title>Acidiferrimicrobium australis gen. nov., sp. nov., an acidophilic and obligately heterotrophic, member of the Actinobacteria that catalyses dissimilatory oxido- reduction of iron isolated from metal-rich acidic water in Chile.</title>
        <authorList>
            <person name="Gonzalez D."/>
            <person name="Huber K."/>
            <person name="Hedrich S."/>
            <person name="Rojas-Villalobos C."/>
            <person name="Quatrini R."/>
            <person name="Dinamarca M.A."/>
            <person name="Schwarz A."/>
            <person name="Canales C."/>
            <person name="Nancucheo I."/>
        </authorList>
    </citation>
    <scope>NUCLEOTIDE SEQUENCE [LARGE SCALE GENOMIC DNA]</scope>
    <source>
        <strain evidence="9 10">USS-CCA1</strain>
    </source>
</reference>
<evidence type="ECO:0000313" key="10">
    <source>
        <dbReference type="Proteomes" id="UP000437736"/>
    </source>
</evidence>
<dbReference type="InterPro" id="IPR017871">
    <property type="entry name" value="ABC_transporter-like_CS"/>
</dbReference>
<dbReference type="GO" id="GO:0005524">
    <property type="term" value="F:ATP binding"/>
    <property type="evidence" value="ECO:0007669"/>
    <property type="project" value="UniProtKB-KW"/>
</dbReference>
<dbReference type="SUPFAM" id="SSF52540">
    <property type="entry name" value="P-loop containing nucleoside triphosphate hydrolases"/>
    <property type="match status" value="1"/>
</dbReference>
<organism evidence="9 10">
    <name type="scientific">Acidiferrimicrobium australe</name>
    <dbReference type="NCBI Taxonomy" id="2664430"/>
    <lineage>
        <taxon>Bacteria</taxon>
        <taxon>Bacillati</taxon>
        <taxon>Actinomycetota</taxon>
        <taxon>Acidimicrobiia</taxon>
        <taxon>Acidimicrobiales</taxon>
        <taxon>Acidimicrobiaceae</taxon>
        <taxon>Acidiferrimicrobium</taxon>
    </lineage>
</organism>
<name>A0ABW9QVR7_9ACTN</name>
<sequence length="389" mass="42295">MLDAPPGAPTEQYDVRLERVTKRFADVVAVDDLTLGIRRGEFLSLLGPSGCGKTTTLRMIGGFEDPSAGRIFLGGRDVTALPPYRRDVNTVFQSYAVFPHLDVFDNVAFGLERKRVPKREVAARVQEMLELVDLPQLGKRKPSQLSGGQQQRVALARALVNRPKLLLLDEPMSALDAKLRKQMQVELKRIQVEVGITFLYVTHDQEEAMTMSDRIAVMSNGRIEDLDSPEAVYERPTTEFVAGFLGASNLLSGRVTGRSGDVATVAVEDGTVLRCSTRGLPEGGGRAVRVGVRPEKIHVRVGADEPEPGWNHLRGTLRVATFTGVGNQYLVEGPGGTELTVYAQNLGQADAPRTGDPVLLSWRPEHTFVVRPSNAAPAAGSAAQPQENP</sequence>
<evidence type="ECO:0000256" key="5">
    <source>
        <dbReference type="ARBA" id="ARBA00022967"/>
    </source>
</evidence>
<dbReference type="InterPro" id="IPR017879">
    <property type="entry name" value="PotA_ATP-bd"/>
</dbReference>
<comment type="function">
    <text evidence="7">Part of the ABC transporter complex PotABCD involved in spermidine/putrescine import. Responsible for energy coupling to the transport system.</text>
</comment>
<dbReference type="SMART" id="SM00382">
    <property type="entry name" value="AAA"/>
    <property type="match status" value="1"/>
</dbReference>
<dbReference type="InterPro" id="IPR013611">
    <property type="entry name" value="Transp-assoc_OB_typ2"/>
</dbReference>
<evidence type="ECO:0000259" key="8">
    <source>
        <dbReference type="PROSITE" id="PS50893"/>
    </source>
</evidence>
<evidence type="ECO:0000256" key="3">
    <source>
        <dbReference type="ARBA" id="ARBA00022741"/>
    </source>
</evidence>
<evidence type="ECO:0000256" key="1">
    <source>
        <dbReference type="ARBA" id="ARBA00022448"/>
    </source>
</evidence>
<dbReference type="Pfam" id="PF08402">
    <property type="entry name" value="TOBE_2"/>
    <property type="match status" value="1"/>
</dbReference>
<comment type="catalytic activity">
    <reaction evidence="7">
        <text>ATP + H2O + polyamine-[polyamine-binding protein]Side 1 = ADP + phosphate + polyamineSide 2 + [polyamine-binding protein]Side 1.</text>
        <dbReference type="EC" id="7.6.2.11"/>
    </reaction>
</comment>
<dbReference type="Proteomes" id="UP000437736">
    <property type="component" value="Unassembled WGS sequence"/>
</dbReference>
<comment type="subunit">
    <text evidence="7">The complex is composed of two ATP-binding proteins (PotA), two transmembrane proteins (PotB and PotC) and a solute-binding protein (PotD).</text>
</comment>
<keyword evidence="2 7" id="KW-1003">Cell membrane</keyword>
<comment type="similarity">
    <text evidence="7">Belongs to the ABC transporter superfamily. Spermidine/putrescine importer (TC 3.A.1.11.1) family.</text>
</comment>
<dbReference type="Pfam" id="PF00005">
    <property type="entry name" value="ABC_tran"/>
    <property type="match status" value="1"/>
</dbReference>
<dbReference type="EMBL" id="WJHE01000724">
    <property type="protein sequence ID" value="MST33783.1"/>
    <property type="molecule type" value="Genomic_DNA"/>
</dbReference>
<dbReference type="InterPro" id="IPR003439">
    <property type="entry name" value="ABC_transporter-like_ATP-bd"/>
</dbReference>
<accession>A0ABW9QVR7</accession>
<dbReference type="PROSITE" id="PS50893">
    <property type="entry name" value="ABC_TRANSPORTER_2"/>
    <property type="match status" value="1"/>
</dbReference>
<dbReference type="SUPFAM" id="SSF50331">
    <property type="entry name" value="MOP-like"/>
    <property type="match status" value="1"/>
</dbReference>